<keyword evidence="4" id="KW-0227">DNA damage</keyword>
<keyword evidence="6" id="KW-0378">Hydrolase</keyword>
<keyword evidence="12" id="KW-0326">Glycosidase</keyword>
<dbReference type="InterPro" id="IPR000214">
    <property type="entry name" value="Znf_DNA_glyclase/AP_lyase"/>
</dbReference>
<keyword evidence="5 13" id="KW-0863">Zinc-finger</keyword>
<comment type="similarity">
    <text evidence="1">Belongs to the FPG family.</text>
</comment>
<dbReference type="InterPro" id="IPR044090">
    <property type="entry name" value="Nei2_N"/>
</dbReference>
<evidence type="ECO:0000256" key="11">
    <source>
        <dbReference type="ARBA" id="ARBA00023268"/>
    </source>
</evidence>
<evidence type="ECO:0000256" key="1">
    <source>
        <dbReference type="ARBA" id="ARBA00009409"/>
    </source>
</evidence>
<evidence type="ECO:0000256" key="2">
    <source>
        <dbReference type="ARBA" id="ARBA00012720"/>
    </source>
</evidence>
<dbReference type="Gene3D" id="3.20.190.10">
    <property type="entry name" value="MutM-like, N-terminal"/>
    <property type="match status" value="1"/>
</dbReference>
<evidence type="ECO:0000256" key="10">
    <source>
        <dbReference type="ARBA" id="ARBA00023239"/>
    </source>
</evidence>
<name>A0A2P8GS72_9MICO</name>
<keyword evidence="3" id="KW-0479">Metal-binding</keyword>
<evidence type="ECO:0000313" key="17">
    <source>
        <dbReference type="Proteomes" id="UP000241203"/>
    </source>
</evidence>
<keyword evidence="8" id="KW-0238">DNA-binding</keyword>
<gene>
    <name evidence="16" type="ORF">CLV49_0405</name>
</gene>
<evidence type="ECO:0000256" key="9">
    <source>
        <dbReference type="ARBA" id="ARBA00023204"/>
    </source>
</evidence>
<dbReference type="InterPro" id="IPR035937">
    <property type="entry name" value="FPG_N"/>
</dbReference>
<evidence type="ECO:0000256" key="12">
    <source>
        <dbReference type="ARBA" id="ARBA00023295"/>
    </source>
</evidence>
<dbReference type="SUPFAM" id="SSF57716">
    <property type="entry name" value="Glucocorticoid receptor-like (DNA-binding domain)"/>
    <property type="match status" value="1"/>
</dbReference>
<keyword evidence="11" id="KW-0511">Multifunctional enzyme</keyword>
<dbReference type="Proteomes" id="UP000241203">
    <property type="component" value="Unassembled WGS sequence"/>
</dbReference>
<proteinExistence type="inferred from homology"/>
<evidence type="ECO:0000256" key="5">
    <source>
        <dbReference type="ARBA" id="ARBA00022771"/>
    </source>
</evidence>
<dbReference type="SMART" id="SM00898">
    <property type="entry name" value="Fapy_DNA_glyco"/>
    <property type="match status" value="1"/>
</dbReference>
<dbReference type="InterPro" id="IPR015886">
    <property type="entry name" value="H2TH_FPG"/>
</dbReference>
<dbReference type="SUPFAM" id="SSF46946">
    <property type="entry name" value="S13-like H2TH domain"/>
    <property type="match status" value="1"/>
</dbReference>
<organism evidence="16 17">
    <name type="scientific">Labedella gwakjiensis</name>
    <dbReference type="NCBI Taxonomy" id="390269"/>
    <lineage>
        <taxon>Bacteria</taxon>
        <taxon>Bacillati</taxon>
        <taxon>Actinomycetota</taxon>
        <taxon>Actinomycetes</taxon>
        <taxon>Micrococcales</taxon>
        <taxon>Microbacteriaceae</taxon>
        <taxon>Labedella</taxon>
    </lineage>
</organism>
<dbReference type="GO" id="GO:0006284">
    <property type="term" value="P:base-excision repair"/>
    <property type="evidence" value="ECO:0007669"/>
    <property type="project" value="InterPro"/>
</dbReference>
<dbReference type="AlphaFoldDB" id="A0A2P8GS72"/>
<dbReference type="SMART" id="SM01232">
    <property type="entry name" value="H2TH"/>
    <property type="match status" value="1"/>
</dbReference>
<evidence type="ECO:0000256" key="7">
    <source>
        <dbReference type="ARBA" id="ARBA00022833"/>
    </source>
</evidence>
<evidence type="ECO:0000259" key="14">
    <source>
        <dbReference type="PROSITE" id="PS51066"/>
    </source>
</evidence>
<dbReference type="InterPro" id="IPR012319">
    <property type="entry name" value="FPG_cat"/>
</dbReference>
<dbReference type="Pfam" id="PF01149">
    <property type="entry name" value="Fapy_DNA_glyco"/>
    <property type="match status" value="1"/>
</dbReference>
<protein>
    <recommendedName>
        <fullName evidence="2">DNA-(apurinic or apyrimidinic site) lyase</fullName>
        <ecNumber evidence="2">4.2.99.18</ecNumber>
    </recommendedName>
</protein>
<dbReference type="PANTHER" id="PTHR42697">
    <property type="entry name" value="ENDONUCLEASE 8"/>
    <property type="match status" value="1"/>
</dbReference>
<keyword evidence="10" id="KW-0456">Lyase</keyword>
<evidence type="ECO:0000256" key="3">
    <source>
        <dbReference type="ARBA" id="ARBA00022723"/>
    </source>
</evidence>
<dbReference type="PROSITE" id="PS51066">
    <property type="entry name" value="ZF_FPG_2"/>
    <property type="match status" value="1"/>
</dbReference>
<dbReference type="PROSITE" id="PS51068">
    <property type="entry name" value="FPG_CAT"/>
    <property type="match status" value="1"/>
</dbReference>
<dbReference type="GO" id="GO:0008270">
    <property type="term" value="F:zinc ion binding"/>
    <property type="evidence" value="ECO:0007669"/>
    <property type="project" value="UniProtKB-KW"/>
</dbReference>
<evidence type="ECO:0000256" key="4">
    <source>
        <dbReference type="ARBA" id="ARBA00022763"/>
    </source>
</evidence>
<evidence type="ECO:0000256" key="13">
    <source>
        <dbReference type="PROSITE-ProRule" id="PRU00391"/>
    </source>
</evidence>
<sequence length="264" mass="29486">MDSGSVVPEGDTVYRTAAQLHRALAEDTVTRWDLRVPSFATSDLRGEEIHEVVSRGKHILHRVGDFTLHTHLKMEGSWHLYRPGSRWRRPDHTVRAVVGTESWIGVGFDLGVTELIPRDREDDVVGHLGPDLLGPDWNAVEAVDRLSSDPAKPLAVALLDQRNLAGVGNVFANEICFLRGALPTRPVGDVDVVRTVDLAHRLLQANRDRAERTTTGDTRPGRQVWVYGRDGTPCRRCGTRIERGELGADELSLRVTYWCPYCQT</sequence>
<dbReference type="GO" id="GO:0003684">
    <property type="term" value="F:damaged DNA binding"/>
    <property type="evidence" value="ECO:0007669"/>
    <property type="project" value="InterPro"/>
</dbReference>
<accession>A0A2P8GS72</accession>
<keyword evidence="16" id="KW-0255">Endonuclease</keyword>
<dbReference type="Gene3D" id="1.10.8.50">
    <property type="match status" value="1"/>
</dbReference>
<keyword evidence="16" id="KW-0540">Nuclease</keyword>
<evidence type="ECO:0000256" key="6">
    <source>
        <dbReference type="ARBA" id="ARBA00022801"/>
    </source>
</evidence>
<keyword evidence="7" id="KW-0862">Zinc</keyword>
<dbReference type="CDD" id="cd08971">
    <property type="entry name" value="AcNei2_N"/>
    <property type="match status" value="1"/>
</dbReference>
<comment type="caution">
    <text evidence="16">The sequence shown here is derived from an EMBL/GenBank/DDBJ whole genome shotgun (WGS) entry which is preliminary data.</text>
</comment>
<evidence type="ECO:0000313" key="16">
    <source>
        <dbReference type="EMBL" id="PSL36807.1"/>
    </source>
</evidence>
<dbReference type="EC" id="4.2.99.18" evidence="2"/>
<feature type="domain" description="FPG-type" evidence="14">
    <location>
        <begin position="225"/>
        <end position="264"/>
    </location>
</feature>
<dbReference type="PANTHER" id="PTHR42697:SF1">
    <property type="entry name" value="ENDONUCLEASE 8"/>
    <property type="match status" value="1"/>
</dbReference>
<keyword evidence="9" id="KW-0234">DNA repair</keyword>
<evidence type="ECO:0000256" key="8">
    <source>
        <dbReference type="ARBA" id="ARBA00023125"/>
    </source>
</evidence>
<dbReference type="SUPFAM" id="SSF81624">
    <property type="entry name" value="N-terminal domain of MutM-like DNA repair proteins"/>
    <property type="match status" value="1"/>
</dbReference>
<dbReference type="EMBL" id="PYAU01000001">
    <property type="protein sequence ID" value="PSL36807.1"/>
    <property type="molecule type" value="Genomic_DNA"/>
</dbReference>
<evidence type="ECO:0000259" key="15">
    <source>
        <dbReference type="PROSITE" id="PS51068"/>
    </source>
</evidence>
<dbReference type="GO" id="GO:0140078">
    <property type="term" value="F:class I DNA-(apurinic or apyrimidinic site) endonuclease activity"/>
    <property type="evidence" value="ECO:0007669"/>
    <property type="project" value="UniProtKB-EC"/>
</dbReference>
<feature type="domain" description="Formamidopyrimidine-DNA glycosylase catalytic" evidence="15">
    <location>
        <begin position="8"/>
        <end position="96"/>
    </location>
</feature>
<reference evidence="16 17" key="1">
    <citation type="submission" date="2018-03" db="EMBL/GenBank/DDBJ databases">
        <title>Genomic Encyclopedia of Archaeal and Bacterial Type Strains, Phase II (KMG-II): from individual species to whole genera.</title>
        <authorList>
            <person name="Goeker M."/>
        </authorList>
    </citation>
    <scope>NUCLEOTIDE SEQUENCE [LARGE SCALE GENOMIC DNA]</scope>
    <source>
        <strain evidence="16 17">DSM 21548</strain>
    </source>
</reference>
<dbReference type="InterPro" id="IPR010979">
    <property type="entry name" value="Ribosomal_uS13-like_H2TH"/>
</dbReference>
<dbReference type="GO" id="GO:0000703">
    <property type="term" value="F:oxidized pyrimidine nucleobase lesion DNA N-glycosylase activity"/>
    <property type="evidence" value="ECO:0007669"/>
    <property type="project" value="TreeGrafter"/>
</dbReference>